<reference evidence="4 5" key="1">
    <citation type="submission" date="2024-01" db="EMBL/GenBank/DDBJ databases">
        <title>The complete chloroplast genome sequence of Lithospermum erythrorhizon: insights into the phylogenetic relationship among Boraginaceae species and the maternal lineages of purple gromwells.</title>
        <authorList>
            <person name="Okada T."/>
            <person name="Watanabe K."/>
        </authorList>
    </citation>
    <scope>NUCLEOTIDE SEQUENCE [LARGE SCALE GENOMIC DNA]</scope>
</reference>
<feature type="transmembrane region" description="Helical" evidence="2">
    <location>
        <begin position="544"/>
        <end position="567"/>
    </location>
</feature>
<dbReference type="Gene3D" id="1.25.40.20">
    <property type="entry name" value="Ankyrin repeat-containing domain"/>
    <property type="match status" value="2"/>
</dbReference>
<feature type="repeat" description="ANK" evidence="1">
    <location>
        <begin position="129"/>
        <end position="161"/>
    </location>
</feature>
<evidence type="ECO:0000256" key="2">
    <source>
        <dbReference type="SAM" id="Phobius"/>
    </source>
</evidence>
<dbReference type="SMART" id="SM00248">
    <property type="entry name" value="ANK"/>
    <property type="match status" value="2"/>
</dbReference>
<evidence type="ECO:0000313" key="5">
    <source>
        <dbReference type="Proteomes" id="UP001454036"/>
    </source>
</evidence>
<dbReference type="InterPro" id="IPR002110">
    <property type="entry name" value="Ankyrin_rpt"/>
</dbReference>
<dbReference type="Pfam" id="PF13962">
    <property type="entry name" value="PGG"/>
    <property type="match status" value="1"/>
</dbReference>
<accession>A0AAV3NUT5</accession>
<dbReference type="PANTHER" id="PTHR24177:SF482">
    <property type="entry name" value="PGG DOMAIN-CONTAINING PROTEIN"/>
    <property type="match status" value="1"/>
</dbReference>
<dbReference type="PANTHER" id="PTHR24177">
    <property type="entry name" value="CASKIN"/>
    <property type="match status" value="1"/>
</dbReference>
<comment type="caution">
    <text evidence="4">The sequence shown here is derived from an EMBL/GenBank/DDBJ whole genome shotgun (WGS) entry which is preliminary data.</text>
</comment>
<proteinExistence type="predicted"/>
<dbReference type="InterPro" id="IPR036770">
    <property type="entry name" value="Ankyrin_rpt-contain_sf"/>
</dbReference>
<evidence type="ECO:0000259" key="3">
    <source>
        <dbReference type="Pfam" id="PF13962"/>
    </source>
</evidence>
<organism evidence="4 5">
    <name type="scientific">Lithospermum erythrorhizon</name>
    <name type="common">Purple gromwell</name>
    <name type="synonym">Lithospermum officinale var. erythrorhizon</name>
    <dbReference type="NCBI Taxonomy" id="34254"/>
    <lineage>
        <taxon>Eukaryota</taxon>
        <taxon>Viridiplantae</taxon>
        <taxon>Streptophyta</taxon>
        <taxon>Embryophyta</taxon>
        <taxon>Tracheophyta</taxon>
        <taxon>Spermatophyta</taxon>
        <taxon>Magnoliopsida</taxon>
        <taxon>eudicotyledons</taxon>
        <taxon>Gunneridae</taxon>
        <taxon>Pentapetalae</taxon>
        <taxon>asterids</taxon>
        <taxon>lamiids</taxon>
        <taxon>Boraginales</taxon>
        <taxon>Boraginaceae</taxon>
        <taxon>Boraginoideae</taxon>
        <taxon>Lithospermeae</taxon>
        <taxon>Lithospermum</taxon>
    </lineage>
</organism>
<feature type="transmembrane region" description="Helical" evidence="2">
    <location>
        <begin position="619"/>
        <end position="638"/>
    </location>
</feature>
<dbReference type="PROSITE" id="PS50297">
    <property type="entry name" value="ANK_REP_REGION"/>
    <property type="match status" value="1"/>
</dbReference>
<gene>
    <name evidence="4" type="ORF">LIER_03891</name>
</gene>
<evidence type="ECO:0000256" key="1">
    <source>
        <dbReference type="PROSITE-ProRule" id="PRU00023"/>
    </source>
</evidence>
<dbReference type="EMBL" id="BAABME010000481">
    <property type="protein sequence ID" value="GAA0143137.1"/>
    <property type="molecule type" value="Genomic_DNA"/>
</dbReference>
<dbReference type="AlphaFoldDB" id="A0AAV3NUT5"/>
<protein>
    <submittedName>
        <fullName evidence="4">Scaffold/adaptor protein</fullName>
    </submittedName>
</protein>
<keyword evidence="5" id="KW-1185">Reference proteome</keyword>
<evidence type="ECO:0000313" key="4">
    <source>
        <dbReference type="EMBL" id="GAA0143137.1"/>
    </source>
</evidence>
<keyword evidence="2" id="KW-0472">Membrane</keyword>
<feature type="transmembrane region" description="Helical" evidence="2">
    <location>
        <begin position="504"/>
        <end position="524"/>
    </location>
</feature>
<keyword evidence="1" id="KW-0040">ANK repeat</keyword>
<name>A0AAV3NUT5_LITER</name>
<dbReference type="Proteomes" id="UP001454036">
    <property type="component" value="Unassembled WGS sequence"/>
</dbReference>
<keyword evidence="2" id="KW-0812">Transmembrane</keyword>
<dbReference type="GO" id="GO:0016020">
    <property type="term" value="C:membrane"/>
    <property type="evidence" value="ECO:0007669"/>
    <property type="project" value="TreeGrafter"/>
</dbReference>
<keyword evidence="2" id="KW-1133">Transmembrane helix</keyword>
<dbReference type="InterPro" id="IPR026961">
    <property type="entry name" value="PGG_dom"/>
</dbReference>
<sequence length="675" mass="77100">MKMRTEVNLQQPHSDVCIDIDQIEISLTPSPLKETDPELVHKTMRSIELQRWKDILWDVIRKGDSESLAEFLLGLASKRGITIQGLNTPIWEGGPPVLHIVTRKRFDIPVVLQLAELIPEHELTIQDETGETTLHVAIQAGNTPLAMVLLERKPELAKIRDNFGRLPVQAAAGIQKKELSFHLHQLTKLDGLYQEGEESDVLLKAMSAGWFEMVLYILDGNPELEWHKMEPLLTYFVNEPRAFPSRTPLNMLQSCIYSYIEVYPKEDMTGFIRKEMARSESLNFARKRRIAKVFKVLLKLLKVPVKLWEKLVQPIKNIRRAKIEHQLTDRTLRYVCREIRNHHLTHKSRKYEIREVKKSDYFDNSLVKTVFFLAAQNGIHEMVESILEVFPEALETRNEKGLSALDLAAMYRHEMVFEILLERGGQIKGDMLFQVADNALQSLLDTGSRVVFQMQRELRWFKEMEKLMPEQRNFKNEQGKTPTQVFKEKHKELSDYENKWMMEMANSCIIGGSLIATVVFAASITVPGGNDNVSGLPIFSKVTAYHVFSIANGLSLTFSLTSVLIFLSIFTARYSVNDYLHSLPSRIIFGLMFLFLAVTLLMVDFTAIAYLVSGTENRRNVFIIASSACIPVGFFAYVQLPSLVNMIKSTFGNHGLKHNSEGRGRLLGRSGVLFN</sequence>
<feature type="transmembrane region" description="Helical" evidence="2">
    <location>
        <begin position="588"/>
        <end position="613"/>
    </location>
</feature>
<dbReference type="SUPFAM" id="SSF48403">
    <property type="entry name" value="Ankyrin repeat"/>
    <property type="match status" value="1"/>
</dbReference>
<feature type="domain" description="PGG" evidence="3">
    <location>
        <begin position="499"/>
        <end position="611"/>
    </location>
</feature>
<dbReference type="PROSITE" id="PS50088">
    <property type="entry name" value="ANK_REPEAT"/>
    <property type="match status" value="1"/>
</dbReference>